<organism evidence="4 5">
    <name type="scientific">Seiridium unicorne</name>
    <dbReference type="NCBI Taxonomy" id="138068"/>
    <lineage>
        <taxon>Eukaryota</taxon>
        <taxon>Fungi</taxon>
        <taxon>Dikarya</taxon>
        <taxon>Ascomycota</taxon>
        <taxon>Pezizomycotina</taxon>
        <taxon>Sordariomycetes</taxon>
        <taxon>Xylariomycetidae</taxon>
        <taxon>Amphisphaeriales</taxon>
        <taxon>Sporocadaceae</taxon>
        <taxon>Seiridium</taxon>
    </lineage>
</organism>
<dbReference type="SMART" id="SM00248">
    <property type="entry name" value="ANK"/>
    <property type="match status" value="9"/>
</dbReference>
<dbReference type="PRINTS" id="PR01415">
    <property type="entry name" value="ANKYRIN"/>
</dbReference>
<dbReference type="PANTHER" id="PTHR24198">
    <property type="entry name" value="ANKYRIN REPEAT AND PROTEIN KINASE DOMAIN-CONTAINING PROTEIN"/>
    <property type="match status" value="1"/>
</dbReference>
<dbReference type="Gene3D" id="3.40.50.1580">
    <property type="entry name" value="Nucleoside phosphorylase domain"/>
    <property type="match status" value="1"/>
</dbReference>
<dbReference type="Proteomes" id="UP001408356">
    <property type="component" value="Unassembled WGS sequence"/>
</dbReference>
<evidence type="ECO:0000256" key="1">
    <source>
        <dbReference type="ARBA" id="ARBA00022737"/>
    </source>
</evidence>
<sequence>MSDPNIYTVGWICAVETELVAAASFLDEEHDDPECLPVNDNNSYVLDRSGKHNVVIAALPDGQYGVVTAATVARDMVRSFPNVRIGLMVGIGGGAPNQALLVASRRDWTDLVEVLLERGADVTSQHEKGTALHMAVMGGHIQVVEKLLEKGIGIVAQDKKRRTALMLATEHGFESIVKRLLAKQEVQDGFNDWMGPEALRCAAENNARGIVRQLLGCKMNLVGGDPARRTALTLAAADGNQEITTRTEPRFTMLPGETTTASNSLLARKAEINAFDNGEQGALHLAAERAPSRVVQLLLAKGANPNAKSKDGQTPLHRAAWGGSRDIDKLLRESGADCFLQDSSQNKPWQVAAEQGVESIVETLLEGEGNIRDELISQRKALIFASQKGYAAMAESLLNKGAKSMVADNDGRTPLHWAAERSDYNMVNLLIEKGDPNMNLDAIDHRQQTPLCLAVQEGWATVGAPYYTSQRKEKVTSAVLMAYFICKVNM</sequence>
<accession>A0ABR2UG61</accession>
<name>A0ABR2UG61_9PEZI</name>
<feature type="repeat" description="ANK" evidence="3">
    <location>
        <begin position="410"/>
        <end position="434"/>
    </location>
</feature>
<dbReference type="EMBL" id="JARVKF010000437">
    <property type="protein sequence ID" value="KAK9413603.1"/>
    <property type="molecule type" value="Genomic_DNA"/>
</dbReference>
<keyword evidence="5" id="KW-1185">Reference proteome</keyword>
<feature type="repeat" description="ANK" evidence="3">
    <location>
        <begin position="311"/>
        <end position="343"/>
    </location>
</feature>
<feature type="repeat" description="ANK" evidence="3">
    <location>
        <begin position="278"/>
        <end position="310"/>
    </location>
</feature>
<evidence type="ECO:0000256" key="3">
    <source>
        <dbReference type="PROSITE-ProRule" id="PRU00023"/>
    </source>
</evidence>
<feature type="repeat" description="ANK" evidence="3">
    <location>
        <begin position="95"/>
        <end position="127"/>
    </location>
</feature>
<comment type="caution">
    <text evidence="4">The sequence shown here is derived from an EMBL/GenBank/DDBJ whole genome shotgun (WGS) entry which is preliminary data.</text>
</comment>
<evidence type="ECO:0000313" key="4">
    <source>
        <dbReference type="EMBL" id="KAK9413603.1"/>
    </source>
</evidence>
<protein>
    <recommendedName>
        <fullName evidence="6">Ankyrin</fullName>
    </recommendedName>
</protein>
<dbReference type="Gene3D" id="1.25.40.20">
    <property type="entry name" value="Ankyrin repeat-containing domain"/>
    <property type="match status" value="3"/>
</dbReference>
<reference evidence="4 5" key="1">
    <citation type="journal article" date="2024" name="J. Plant Pathol.">
        <title>Sequence and assembly of the genome of Seiridium unicorne, isolate CBS 538.82, causal agent of cypress canker disease.</title>
        <authorList>
            <person name="Scali E."/>
            <person name="Rocca G.D."/>
            <person name="Danti R."/>
            <person name="Garbelotto M."/>
            <person name="Barberini S."/>
            <person name="Baroncelli R."/>
            <person name="Emiliani G."/>
        </authorList>
    </citation>
    <scope>NUCLEOTIDE SEQUENCE [LARGE SCALE GENOMIC DNA]</scope>
    <source>
        <strain evidence="4 5">BM-138-508</strain>
    </source>
</reference>
<feature type="repeat" description="ANK" evidence="3">
    <location>
        <begin position="127"/>
        <end position="159"/>
    </location>
</feature>
<evidence type="ECO:0000313" key="5">
    <source>
        <dbReference type="Proteomes" id="UP001408356"/>
    </source>
</evidence>
<evidence type="ECO:0000256" key="2">
    <source>
        <dbReference type="ARBA" id="ARBA00023043"/>
    </source>
</evidence>
<proteinExistence type="predicted"/>
<dbReference type="PROSITE" id="PS50297">
    <property type="entry name" value="ANK_REP_REGION"/>
    <property type="match status" value="4"/>
</dbReference>
<dbReference type="InterPro" id="IPR002110">
    <property type="entry name" value="Ankyrin_rpt"/>
</dbReference>
<dbReference type="InterPro" id="IPR035994">
    <property type="entry name" value="Nucleoside_phosphorylase_sf"/>
</dbReference>
<evidence type="ECO:0008006" key="6">
    <source>
        <dbReference type="Google" id="ProtNLM"/>
    </source>
</evidence>
<dbReference type="InterPro" id="IPR036770">
    <property type="entry name" value="Ankyrin_rpt-contain_sf"/>
</dbReference>
<dbReference type="PANTHER" id="PTHR24198:SF194">
    <property type="entry name" value="INVERSIN-A"/>
    <property type="match status" value="1"/>
</dbReference>
<dbReference type="SUPFAM" id="SSF48403">
    <property type="entry name" value="Ankyrin repeat"/>
    <property type="match status" value="1"/>
</dbReference>
<dbReference type="SUPFAM" id="SSF53167">
    <property type="entry name" value="Purine and uridine phosphorylases"/>
    <property type="match status" value="1"/>
</dbReference>
<keyword evidence="1" id="KW-0677">Repeat</keyword>
<dbReference type="Pfam" id="PF12796">
    <property type="entry name" value="Ank_2"/>
    <property type="match status" value="3"/>
</dbReference>
<dbReference type="PROSITE" id="PS50088">
    <property type="entry name" value="ANK_REPEAT"/>
    <property type="match status" value="5"/>
</dbReference>
<keyword evidence="2 3" id="KW-0040">ANK repeat</keyword>
<gene>
    <name evidence="4" type="ORF">SUNI508_11812</name>
</gene>